<comment type="caution">
    <text evidence="2">The sequence shown here is derived from an EMBL/GenBank/DDBJ whole genome shotgun (WGS) entry which is preliminary data.</text>
</comment>
<accession>A0A9P0KBL0</accession>
<name>A0A9P0KBL0_ACAOB</name>
<evidence type="ECO:0000313" key="3">
    <source>
        <dbReference type="Proteomes" id="UP001152888"/>
    </source>
</evidence>
<dbReference type="Proteomes" id="UP001152888">
    <property type="component" value="Unassembled WGS sequence"/>
</dbReference>
<sequence>MKSHKKNKLKMKQNYQCNMKHHQENERQVDPQLDDIGEYSRPGREKKIPEVKHYILDLEGTSDEGSRNNTSVLQICSQRLPGKYMKWIPKH</sequence>
<dbReference type="AlphaFoldDB" id="A0A9P0KBL0"/>
<dbReference type="EMBL" id="CAKOFQ010006767">
    <property type="protein sequence ID" value="CAH1969903.1"/>
    <property type="molecule type" value="Genomic_DNA"/>
</dbReference>
<proteinExistence type="predicted"/>
<reference evidence="2" key="1">
    <citation type="submission" date="2022-03" db="EMBL/GenBank/DDBJ databases">
        <authorList>
            <person name="Sayadi A."/>
        </authorList>
    </citation>
    <scope>NUCLEOTIDE SEQUENCE</scope>
</reference>
<feature type="region of interest" description="Disordered" evidence="1">
    <location>
        <begin position="19"/>
        <end position="45"/>
    </location>
</feature>
<evidence type="ECO:0000313" key="2">
    <source>
        <dbReference type="EMBL" id="CAH1969903.1"/>
    </source>
</evidence>
<organism evidence="2 3">
    <name type="scientific">Acanthoscelides obtectus</name>
    <name type="common">Bean weevil</name>
    <name type="synonym">Bruchus obtectus</name>
    <dbReference type="NCBI Taxonomy" id="200917"/>
    <lineage>
        <taxon>Eukaryota</taxon>
        <taxon>Metazoa</taxon>
        <taxon>Ecdysozoa</taxon>
        <taxon>Arthropoda</taxon>
        <taxon>Hexapoda</taxon>
        <taxon>Insecta</taxon>
        <taxon>Pterygota</taxon>
        <taxon>Neoptera</taxon>
        <taxon>Endopterygota</taxon>
        <taxon>Coleoptera</taxon>
        <taxon>Polyphaga</taxon>
        <taxon>Cucujiformia</taxon>
        <taxon>Chrysomeloidea</taxon>
        <taxon>Chrysomelidae</taxon>
        <taxon>Bruchinae</taxon>
        <taxon>Bruchini</taxon>
        <taxon>Acanthoscelides</taxon>
    </lineage>
</organism>
<keyword evidence="3" id="KW-1185">Reference proteome</keyword>
<gene>
    <name evidence="2" type="ORF">ACAOBT_LOCUS8623</name>
</gene>
<evidence type="ECO:0000256" key="1">
    <source>
        <dbReference type="SAM" id="MobiDB-lite"/>
    </source>
</evidence>
<protein>
    <submittedName>
        <fullName evidence="2">Uncharacterized protein</fullName>
    </submittedName>
</protein>